<gene>
    <name evidence="1" type="ORF">MtrunA17_Chr3g0092271</name>
</gene>
<dbReference type="AlphaFoldDB" id="A0A396IRH8"/>
<sequence>MKISPLVELKTKVGNVILVIYEARIRTRTPTQLNFLENHKMQCNYMCRCRTRDVSDTETRLIQGVSVLHSLS</sequence>
<accession>A0A396IRH8</accession>
<comment type="caution">
    <text evidence="1">The sequence shown here is derived from an EMBL/GenBank/DDBJ whole genome shotgun (WGS) entry which is preliminary data.</text>
</comment>
<organism evidence="1">
    <name type="scientific">Medicago truncatula</name>
    <name type="common">Barrel medic</name>
    <name type="synonym">Medicago tribuloides</name>
    <dbReference type="NCBI Taxonomy" id="3880"/>
    <lineage>
        <taxon>Eukaryota</taxon>
        <taxon>Viridiplantae</taxon>
        <taxon>Streptophyta</taxon>
        <taxon>Embryophyta</taxon>
        <taxon>Tracheophyta</taxon>
        <taxon>Spermatophyta</taxon>
        <taxon>Magnoliopsida</taxon>
        <taxon>eudicotyledons</taxon>
        <taxon>Gunneridae</taxon>
        <taxon>Pentapetalae</taxon>
        <taxon>rosids</taxon>
        <taxon>fabids</taxon>
        <taxon>Fabales</taxon>
        <taxon>Fabaceae</taxon>
        <taxon>Papilionoideae</taxon>
        <taxon>50 kb inversion clade</taxon>
        <taxon>NPAAA clade</taxon>
        <taxon>Hologalegina</taxon>
        <taxon>IRL clade</taxon>
        <taxon>Trifolieae</taxon>
        <taxon>Medicago</taxon>
    </lineage>
</organism>
<proteinExistence type="predicted"/>
<reference evidence="1" key="1">
    <citation type="journal article" date="2018" name="Nat. Plants">
        <title>Whole-genome landscape of Medicago truncatula symbiotic genes.</title>
        <authorList>
            <person name="Pecrix Y."/>
            <person name="Gamas P."/>
            <person name="Carrere S."/>
        </authorList>
    </citation>
    <scope>NUCLEOTIDE SEQUENCE</scope>
    <source>
        <tissue evidence="1">Leaves</tissue>
    </source>
</reference>
<protein>
    <submittedName>
        <fullName evidence="1">Uncharacterized protein</fullName>
    </submittedName>
</protein>
<dbReference type="Gramene" id="rna14551">
    <property type="protein sequence ID" value="RHN66545.1"/>
    <property type="gene ID" value="gene14551"/>
</dbReference>
<dbReference type="EMBL" id="PSQE01000003">
    <property type="protein sequence ID" value="RHN66545.1"/>
    <property type="molecule type" value="Genomic_DNA"/>
</dbReference>
<dbReference type="Proteomes" id="UP000265566">
    <property type="component" value="Chromosome 3"/>
</dbReference>
<evidence type="ECO:0000313" key="1">
    <source>
        <dbReference type="EMBL" id="RHN66545.1"/>
    </source>
</evidence>
<name>A0A396IRH8_MEDTR</name>